<dbReference type="PROSITE" id="PS51257">
    <property type="entry name" value="PROKAR_LIPOPROTEIN"/>
    <property type="match status" value="1"/>
</dbReference>
<reference evidence="1 2" key="1">
    <citation type="submission" date="2019-04" db="EMBL/GenBank/DDBJ databases">
        <title>Lacinutrix sp. nov., isolated from marine water.</title>
        <authorList>
            <person name="Kim W."/>
        </authorList>
    </citation>
    <scope>NUCLEOTIDE SEQUENCE [LARGE SCALE GENOMIC DNA]</scope>
    <source>
        <strain evidence="1 2">CAU 1491</strain>
    </source>
</reference>
<accession>A0A4U0EU58</accession>
<evidence type="ECO:0000313" key="2">
    <source>
        <dbReference type="Proteomes" id="UP000307657"/>
    </source>
</evidence>
<name>A0A4U0EU58_9FLAO</name>
<dbReference type="EMBL" id="SUPL01000005">
    <property type="protein sequence ID" value="TJY34764.1"/>
    <property type="molecule type" value="Genomic_DNA"/>
</dbReference>
<proteinExistence type="predicted"/>
<dbReference type="AlphaFoldDB" id="A0A4U0EU58"/>
<gene>
    <name evidence="1" type="ORF">E5167_10680</name>
</gene>
<protein>
    <submittedName>
        <fullName evidence="1">Uncharacterized protein</fullName>
    </submittedName>
</protein>
<dbReference type="Proteomes" id="UP000307657">
    <property type="component" value="Unassembled WGS sequence"/>
</dbReference>
<keyword evidence="2" id="KW-1185">Reference proteome</keyword>
<sequence>MKKQFLIYTLLILLGSCKFNKEGKEDDIKDINTLKEEVIDENIKAIKQGLDNFWEVEAPNGAKLLVNMDKIFYIKENPTDIDTSTRYFLHVTLMTGEKINLDFNYKDQELKSKNNSEYKDFAIAFRELPKEPIFSILTGQFNESGRIWQKVLHEQNFY</sequence>
<evidence type="ECO:0000313" key="1">
    <source>
        <dbReference type="EMBL" id="TJY34764.1"/>
    </source>
</evidence>
<dbReference type="RefSeq" id="WP_136843896.1">
    <property type="nucleotide sequence ID" value="NZ_SUPL01000005.1"/>
</dbReference>
<comment type="caution">
    <text evidence="1">The sequence shown here is derived from an EMBL/GenBank/DDBJ whole genome shotgun (WGS) entry which is preliminary data.</text>
</comment>
<organism evidence="1 2">
    <name type="scientific">Pontimicrobium aquaticum</name>
    <dbReference type="NCBI Taxonomy" id="2565367"/>
    <lineage>
        <taxon>Bacteria</taxon>
        <taxon>Pseudomonadati</taxon>
        <taxon>Bacteroidota</taxon>
        <taxon>Flavobacteriia</taxon>
        <taxon>Flavobacteriales</taxon>
        <taxon>Flavobacteriaceae</taxon>
        <taxon>Pontimicrobium</taxon>
    </lineage>
</organism>